<dbReference type="Pfam" id="PF00989">
    <property type="entry name" value="PAS"/>
    <property type="match status" value="1"/>
</dbReference>
<evidence type="ECO:0000256" key="7">
    <source>
        <dbReference type="ARBA" id="ARBA00022840"/>
    </source>
</evidence>
<name>A0AAW9RW84_9HYPH</name>
<feature type="modified residue" description="4-aspartylphosphate" evidence="9">
    <location>
        <position position="689"/>
    </location>
</feature>
<comment type="catalytic activity">
    <reaction evidence="1">
        <text>ATP + protein L-histidine = ADP + protein N-phospho-L-histidine.</text>
        <dbReference type="EC" id="2.7.13.3"/>
    </reaction>
</comment>
<feature type="domain" description="Histidine kinase" evidence="10">
    <location>
        <begin position="406"/>
        <end position="619"/>
    </location>
</feature>
<dbReference type="EMBL" id="JAZHOF010000004">
    <property type="protein sequence ID" value="MEJ8572268.1"/>
    <property type="molecule type" value="Genomic_DNA"/>
</dbReference>
<dbReference type="InterPro" id="IPR035965">
    <property type="entry name" value="PAS-like_dom_sf"/>
</dbReference>
<gene>
    <name evidence="14" type="ORF">V3328_12335</name>
</gene>
<dbReference type="CDD" id="cd00082">
    <property type="entry name" value="HisKA"/>
    <property type="match status" value="1"/>
</dbReference>
<feature type="domain" description="Response regulatory" evidence="11">
    <location>
        <begin position="640"/>
        <end position="756"/>
    </location>
</feature>
<dbReference type="GO" id="GO:0006355">
    <property type="term" value="P:regulation of DNA-templated transcription"/>
    <property type="evidence" value="ECO:0007669"/>
    <property type="project" value="InterPro"/>
</dbReference>
<sequence length="762" mass="83992">MDAPRGSRGSGARLDDGAYRRVLESTPGPLYVWRLSDGQVLFFTPALAELLRLREGDGPDNVSDFEIDTAERAAFLDELRAGGSAAHHRMRFRQAGGETFTGELSGRLVEVEGEDCAVCTLMDLTAQLQREAELKQAREILEDAIEALDDGFVLYDSSDRLIICNSRYKSFHGDSADLLVPGAHWPDVTRIRAERGFFTDAEGRLEEWLAGQIAQRGIAKREEFASKDGRWFEYSHRQTRQGGFVSVWDEITARKMMEHALRRSEEYFRSMVEGHPLPVWMVDIETSEILYESPAAAEMFGREWPSTVTLRSTEHFADPQVRAQLIARLRETGSLQDVEVELRRMDGSSFWASLNDRLISYGGRDVSVVGFVDLTARREAEAEAARQRDLMHQGEKLSALGELLAGVAHELNNPLSVLVGHALMLKETATDPATAKRADVIGSAANRCARIVRTFLAMAREESGEMLPVDVNALVMRALDFASYSLKTSGIDVVLELDEGLPEITGNADQLVQVFTNLLVNAEHALNEVDRPRRLEIVTRPVSNRRQVAVTFRDNGTGVPEAVRSRIFEPLYTTKRPGSGTGLGLALSHRIVTAHGGSIELEDAPGPGATFTVRLICDTAPGDGQVPGDAGERSREPALRVLVIDDEPDVGMLIGESLELEGHIVEVTASARRALELIEETAFDVVISDIRMPDMDGPAFYRALEAGGPERVAGLAFVTGDTLNSRVGDFLARTGCPYLEKPFVPADVRDLIVQVMRRRQPA</sequence>
<proteinExistence type="predicted"/>
<dbReference type="PANTHER" id="PTHR43065">
    <property type="entry name" value="SENSOR HISTIDINE KINASE"/>
    <property type="match status" value="1"/>
</dbReference>
<dbReference type="SUPFAM" id="SSF55785">
    <property type="entry name" value="PYP-like sensor domain (PAS domain)"/>
    <property type="match status" value="3"/>
</dbReference>
<dbReference type="GO" id="GO:0005524">
    <property type="term" value="F:ATP binding"/>
    <property type="evidence" value="ECO:0007669"/>
    <property type="project" value="UniProtKB-KW"/>
</dbReference>
<feature type="domain" description="PAS" evidence="12">
    <location>
        <begin position="264"/>
        <end position="301"/>
    </location>
</feature>
<keyword evidence="5" id="KW-0547">Nucleotide-binding</keyword>
<evidence type="ECO:0000256" key="2">
    <source>
        <dbReference type="ARBA" id="ARBA00012438"/>
    </source>
</evidence>
<dbReference type="Pfam" id="PF02518">
    <property type="entry name" value="HATPase_c"/>
    <property type="match status" value="1"/>
</dbReference>
<dbReference type="InterPro" id="IPR001610">
    <property type="entry name" value="PAC"/>
</dbReference>
<dbReference type="Proteomes" id="UP001378188">
    <property type="component" value="Unassembled WGS sequence"/>
</dbReference>
<dbReference type="PROSITE" id="PS50113">
    <property type="entry name" value="PAC"/>
    <property type="match status" value="1"/>
</dbReference>
<evidence type="ECO:0000259" key="13">
    <source>
        <dbReference type="PROSITE" id="PS50113"/>
    </source>
</evidence>
<dbReference type="SMART" id="SM00091">
    <property type="entry name" value="PAS"/>
    <property type="match status" value="3"/>
</dbReference>
<keyword evidence="4" id="KW-0808">Transferase</keyword>
<dbReference type="NCBIfam" id="TIGR00229">
    <property type="entry name" value="sensory_box"/>
    <property type="match status" value="1"/>
</dbReference>
<dbReference type="PANTHER" id="PTHR43065:SF10">
    <property type="entry name" value="PEROXIDE STRESS-ACTIVATED HISTIDINE KINASE MAK3"/>
    <property type="match status" value="1"/>
</dbReference>
<dbReference type="InterPro" id="IPR000014">
    <property type="entry name" value="PAS"/>
</dbReference>
<comment type="caution">
    <text evidence="14">The sequence shown here is derived from an EMBL/GenBank/DDBJ whole genome shotgun (WGS) entry which is preliminary data.</text>
</comment>
<dbReference type="Gene3D" id="3.30.450.20">
    <property type="entry name" value="PAS domain"/>
    <property type="match status" value="3"/>
</dbReference>
<keyword evidence="15" id="KW-1185">Reference proteome</keyword>
<dbReference type="InterPro" id="IPR001789">
    <property type="entry name" value="Sig_transdc_resp-reg_receiver"/>
</dbReference>
<evidence type="ECO:0000256" key="9">
    <source>
        <dbReference type="PROSITE-ProRule" id="PRU00169"/>
    </source>
</evidence>
<dbReference type="InterPro" id="IPR004358">
    <property type="entry name" value="Sig_transdc_His_kin-like_C"/>
</dbReference>
<dbReference type="GO" id="GO:0000155">
    <property type="term" value="F:phosphorelay sensor kinase activity"/>
    <property type="evidence" value="ECO:0007669"/>
    <property type="project" value="InterPro"/>
</dbReference>
<evidence type="ECO:0000259" key="12">
    <source>
        <dbReference type="PROSITE" id="PS50112"/>
    </source>
</evidence>
<keyword evidence="8" id="KW-0902">Two-component regulatory system</keyword>
<dbReference type="RefSeq" id="WP_340329957.1">
    <property type="nucleotide sequence ID" value="NZ_JAZHOF010000004.1"/>
</dbReference>
<keyword evidence="7 14" id="KW-0067">ATP-binding</keyword>
<evidence type="ECO:0000259" key="10">
    <source>
        <dbReference type="PROSITE" id="PS50109"/>
    </source>
</evidence>
<keyword evidence="3 9" id="KW-0597">Phosphoprotein</keyword>
<dbReference type="InterPro" id="IPR013767">
    <property type="entry name" value="PAS_fold"/>
</dbReference>
<dbReference type="Gene3D" id="3.40.50.2300">
    <property type="match status" value="1"/>
</dbReference>
<evidence type="ECO:0000313" key="14">
    <source>
        <dbReference type="EMBL" id="MEJ8572268.1"/>
    </source>
</evidence>
<organism evidence="14 15">
    <name type="scientific">Microbaculum marinum</name>
    <dbReference type="NCBI Taxonomy" id="1764581"/>
    <lineage>
        <taxon>Bacteria</taxon>
        <taxon>Pseudomonadati</taxon>
        <taxon>Pseudomonadota</taxon>
        <taxon>Alphaproteobacteria</taxon>
        <taxon>Hyphomicrobiales</taxon>
        <taxon>Tepidamorphaceae</taxon>
        <taxon>Microbaculum</taxon>
    </lineage>
</organism>
<evidence type="ECO:0000256" key="8">
    <source>
        <dbReference type="ARBA" id="ARBA00023012"/>
    </source>
</evidence>
<dbReference type="InterPro" id="IPR011006">
    <property type="entry name" value="CheY-like_superfamily"/>
</dbReference>
<dbReference type="Pfam" id="PF12860">
    <property type="entry name" value="PAS_7"/>
    <property type="match status" value="1"/>
</dbReference>
<dbReference type="SMART" id="SM00388">
    <property type="entry name" value="HisKA"/>
    <property type="match status" value="1"/>
</dbReference>
<dbReference type="AlphaFoldDB" id="A0AAW9RW84"/>
<accession>A0AAW9RW84</accession>
<dbReference type="Gene3D" id="1.10.287.130">
    <property type="match status" value="1"/>
</dbReference>
<dbReference type="PRINTS" id="PR00344">
    <property type="entry name" value="BCTRLSENSOR"/>
</dbReference>
<dbReference type="PROSITE" id="PS50109">
    <property type="entry name" value="HIS_KIN"/>
    <property type="match status" value="1"/>
</dbReference>
<dbReference type="InterPro" id="IPR003661">
    <property type="entry name" value="HisK_dim/P_dom"/>
</dbReference>
<evidence type="ECO:0000256" key="4">
    <source>
        <dbReference type="ARBA" id="ARBA00022679"/>
    </source>
</evidence>
<dbReference type="SMART" id="SM00448">
    <property type="entry name" value="REC"/>
    <property type="match status" value="1"/>
</dbReference>
<evidence type="ECO:0000256" key="1">
    <source>
        <dbReference type="ARBA" id="ARBA00000085"/>
    </source>
</evidence>
<feature type="domain" description="PAC" evidence="13">
    <location>
        <begin position="336"/>
        <end position="386"/>
    </location>
</feature>
<dbReference type="InterPro" id="IPR036097">
    <property type="entry name" value="HisK_dim/P_sf"/>
</dbReference>
<dbReference type="SMART" id="SM00086">
    <property type="entry name" value="PAC"/>
    <property type="match status" value="2"/>
</dbReference>
<dbReference type="Pfam" id="PF00512">
    <property type="entry name" value="HisKA"/>
    <property type="match status" value="1"/>
</dbReference>
<evidence type="ECO:0000256" key="6">
    <source>
        <dbReference type="ARBA" id="ARBA00022777"/>
    </source>
</evidence>
<dbReference type="Gene3D" id="3.30.565.10">
    <property type="entry name" value="Histidine kinase-like ATPase, C-terminal domain"/>
    <property type="match status" value="1"/>
</dbReference>
<evidence type="ECO:0000259" key="11">
    <source>
        <dbReference type="PROSITE" id="PS50110"/>
    </source>
</evidence>
<dbReference type="CDD" id="cd00130">
    <property type="entry name" value="PAS"/>
    <property type="match status" value="1"/>
</dbReference>
<dbReference type="EC" id="2.7.13.3" evidence="2"/>
<dbReference type="InterPro" id="IPR005467">
    <property type="entry name" value="His_kinase_dom"/>
</dbReference>
<dbReference type="SMART" id="SM00387">
    <property type="entry name" value="HATPase_c"/>
    <property type="match status" value="1"/>
</dbReference>
<dbReference type="Pfam" id="PF00072">
    <property type="entry name" value="Response_reg"/>
    <property type="match status" value="1"/>
</dbReference>
<dbReference type="SUPFAM" id="SSF55874">
    <property type="entry name" value="ATPase domain of HSP90 chaperone/DNA topoisomerase II/histidine kinase"/>
    <property type="match status" value="1"/>
</dbReference>
<evidence type="ECO:0000313" key="15">
    <source>
        <dbReference type="Proteomes" id="UP001378188"/>
    </source>
</evidence>
<dbReference type="SUPFAM" id="SSF47384">
    <property type="entry name" value="Homodimeric domain of signal transducing histidine kinase"/>
    <property type="match status" value="1"/>
</dbReference>
<dbReference type="InterPro" id="IPR000700">
    <property type="entry name" value="PAS-assoc_C"/>
</dbReference>
<keyword evidence="6" id="KW-0418">Kinase</keyword>
<protein>
    <recommendedName>
        <fullName evidence="2">histidine kinase</fullName>
        <ecNumber evidence="2">2.7.13.3</ecNumber>
    </recommendedName>
</protein>
<dbReference type="SUPFAM" id="SSF52172">
    <property type="entry name" value="CheY-like"/>
    <property type="match status" value="1"/>
</dbReference>
<dbReference type="InterPro" id="IPR036890">
    <property type="entry name" value="HATPase_C_sf"/>
</dbReference>
<dbReference type="PROSITE" id="PS50112">
    <property type="entry name" value="PAS"/>
    <property type="match status" value="1"/>
</dbReference>
<evidence type="ECO:0000256" key="3">
    <source>
        <dbReference type="ARBA" id="ARBA00022553"/>
    </source>
</evidence>
<evidence type="ECO:0000256" key="5">
    <source>
        <dbReference type="ARBA" id="ARBA00022741"/>
    </source>
</evidence>
<reference evidence="14 15" key="1">
    <citation type="submission" date="2024-02" db="EMBL/GenBank/DDBJ databases">
        <title>Genome analysis and characterization of Microbaculum marinisediminis sp. nov., isolated from marine sediment.</title>
        <authorList>
            <person name="Du Z.-J."/>
            <person name="Ye Y.-Q."/>
            <person name="Zhang Z.-R."/>
            <person name="Yuan S.-M."/>
            <person name="Zhang X.-Y."/>
        </authorList>
    </citation>
    <scope>NUCLEOTIDE SEQUENCE [LARGE SCALE GENOMIC DNA]</scope>
    <source>
        <strain evidence="14 15">SDUM1044001</strain>
    </source>
</reference>
<dbReference type="InterPro" id="IPR003594">
    <property type="entry name" value="HATPase_dom"/>
</dbReference>
<dbReference type="PROSITE" id="PS50110">
    <property type="entry name" value="RESPONSE_REGULATORY"/>
    <property type="match status" value="1"/>
</dbReference>